<protein>
    <submittedName>
        <fullName evidence="6">Cytochrome c</fullName>
    </submittedName>
</protein>
<evidence type="ECO:0000313" key="6">
    <source>
        <dbReference type="EMBL" id="NDY95880.1"/>
    </source>
</evidence>
<keyword evidence="3 4" id="KW-0408">Iron</keyword>
<dbReference type="PANTHER" id="PTHR35008:SF4">
    <property type="entry name" value="BLL4482 PROTEIN"/>
    <property type="match status" value="1"/>
</dbReference>
<gene>
    <name evidence="6" type="ORF">G3I74_09080</name>
</gene>
<dbReference type="InterPro" id="IPR051459">
    <property type="entry name" value="Cytochrome_c-type_DH"/>
</dbReference>
<dbReference type="GO" id="GO:0046872">
    <property type="term" value="F:metal ion binding"/>
    <property type="evidence" value="ECO:0007669"/>
    <property type="project" value="UniProtKB-KW"/>
</dbReference>
<evidence type="ECO:0000256" key="2">
    <source>
        <dbReference type="ARBA" id="ARBA00022723"/>
    </source>
</evidence>
<dbReference type="EMBL" id="JAAGSC010000041">
    <property type="protein sequence ID" value="NDY95880.1"/>
    <property type="molecule type" value="Genomic_DNA"/>
</dbReference>
<dbReference type="SUPFAM" id="SSF46626">
    <property type="entry name" value="Cytochrome c"/>
    <property type="match status" value="1"/>
</dbReference>
<dbReference type="GO" id="GO:0020037">
    <property type="term" value="F:heme binding"/>
    <property type="evidence" value="ECO:0007669"/>
    <property type="project" value="InterPro"/>
</dbReference>
<evidence type="ECO:0000256" key="1">
    <source>
        <dbReference type="ARBA" id="ARBA00022617"/>
    </source>
</evidence>
<dbReference type="Pfam" id="PF13442">
    <property type="entry name" value="Cytochrome_CBB3"/>
    <property type="match status" value="1"/>
</dbReference>
<organism evidence="6 7">
    <name type="scientific">Wenzhouxiangella limi</name>
    <dbReference type="NCBI Taxonomy" id="2707351"/>
    <lineage>
        <taxon>Bacteria</taxon>
        <taxon>Pseudomonadati</taxon>
        <taxon>Pseudomonadota</taxon>
        <taxon>Gammaproteobacteria</taxon>
        <taxon>Chromatiales</taxon>
        <taxon>Wenzhouxiangellaceae</taxon>
        <taxon>Wenzhouxiangella</taxon>
    </lineage>
</organism>
<evidence type="ECO:0000256" key="4">
    <source>
        <dbReference type="PROSITE-ProRule" id="PRU00433"/>
    </source>
</evidence>
<dbReference type="InterPro" id="IPR036909">
    <property type="entry name" value="Cyt_c-like_dom_sf"/>
</dbReference>
<sequence length="141" mass="15385">MLTACNSGTPPTELAEGQEPYLRYCASCHGNQGEGKPPAFPPLAGSEWMELPSEALALIVLYGLRGEIEVAGRTYRGYMPPMQHLSDEDIAALLGFTERTWAQREAGLVAADIARLRTAFAERRPPLEGRDGLMQALDELP</sequence>
<dbReference type="PROSITE" id="PS51007">
    <property type="entry name" value="CYTC"/>
    <property type="match status" value="1"/>
</dbReference>
<keyword evidence="7" id="KW-1185">Reference proteome</keyword>
<dbReference type="InterPro" id="IPR009056">
    <property type="entry name" value="Cyt_c-like_dom"/>
</dbReference>
<dbReference type="Gene3D" id="1.10.760.10">
    <property type="entry name" value="Cytochrome c-like domain"/>
    <property type="match status" value="1"/>
</dbReference>
<reference evidence="6 7" key="1">
    <citation type="submission" date="2020-02" db="EMBL/GenBank/DDBJ databases">
        <authorList>
            <person name="Zhang X.-Y."/>
        </authorList>
    </citation>
    <scope>NUCLEOTIDE SEQUENCE [LARGE SCALE GENOMIC DNA]</scope>
    <source>
        <strain evidence="6 7">C33</strain>
    </source>
</reference>
<comment type="caution">
    <text evidence="6">The sequence shown here is derived from an EMBL/GenBank/DDBJ whole genome shotgun (WGS) entry which is preliminary data.</text>
</comment>
<evidence type="ECO:0000256" key="3">
    <source>
        <dbReference type="ARBA" id="ARBA00023004"/>
    </source>
</evidence>
<evidence type="ECO:0000313" key="7">
    <source>
        <dbReference type="Proteomes" id="UP000484885"/>
    </source>
</evidence>
<dbReference type="RefSeq" id="WP_164211277.1">
    <property type="nucleotide sequence ID" value="NZ_JAAGSC010000041.1"/>
</dbReference>
<accession>A0A845V0Z0</accession>
<keyword evidence="1 4" id="KW-0349">Heme</keyword>
<feature type="domain" description="Cytochrome c" evidence="5">
    <location>
        <begin position="12"/>
        <end position="101"/>
    </location>
</feature>
<name>A0A845V0Z0_9GAMM</name>
<dbReference type="GO" id="GO:0009055">
    <property type="term" value="F:electron transfer activity"/>
    <property type="evidence" value="ECO:0007669"/>
    <property type="project" value="InterPro"/>
</dbReference>
<dbReference type="PANTHER" id="PTHR35008">
    <property type="entry name" value="BLL4482 PROTEIN-RELATED"/>
    <property type="match status" value="1"/>
</dbReference>
<keyword evidence="2 4" id="KW-0479">Metal-binding</keyword>
<evidence type="ECO:0000259" key="5">
    <source>
        <dbReference type="PROSITE" id="PS51007"/>
    </source>
</evidence>
<proteinExistence type="predicted"/>
<dbReference type="AlphaFoldDB" id="A0A845V0Z0"/>
<dbReference type="Proteomes" id="UP000484885">
    <property type="component" value="Unassembled WGS sequence"/>
</dbReference>